<dbReference type="Proteomes" id="UP000032726">
    <property type="component" value="Chromosome"/>
</dbReference>
<keyword evidence="2" id="KW-1185">Reference proteome</keyword>
<dbReference type="AlphaFoldDB" id="A0A0D5YT69"/>
<dbReference type="HOGENOM" id="CLU_2917621_0_0_10"/>
<gene>
    <name evidence="1" type="ORF">VC82_1870</name>
</gene>
<evidence type="ECO:0000313" key="2">
    <source>
        <dbReference type="Proteomes" id="UP000032726"/>
    </source>
</evidence>
<organism evidence="1 2">
    <name type="scientific">Flagellimonas lutaonensis</name>
    <dbReference type="NCBI Taxonomy" id="516051"/>
    <lineage>
        <taxon>Bacteria</taxon>
        <taxon>Pseudomonadati</taxon>
        <taxon>Bacteroidota</taxon>
        <taxon>Flavobacteriia</taxon>
        <taxon>Flavobacteriales</taxon>
        <taxon>Flavobacteriaceae</taxon>
        <taxon>Flagellimonas</taxon>
    </lineage>
</organism>
<reference evidence="1 2" key="1">
    <citation type="submission" date="2015-03" db="EMBL/GenBank/DDBJ databases">
        <title>Complete genome sequence of Muricauda lutaonensis CC-HSB-11T, isolated from a coastal hot spring.</title>
        <authorList>
            <person name="Kim K.M."/>
        </authorList>
    </citation>
    <scope>NUCLEOTIDE SEQUENCE [LARGE SCALE GENOMIC DNA]</scope>
    <source>
        <strain evidence="1 2">CC-HSB-11</strain>
    </source>
</reference>
<dbReference type="STRING" id="516051.VC82_1870"/>
<protein>
    <submittedName>
        <fullName evidence="1">Uncharacterized protein</fullName>
    </submittedName>
</protein>
<sequence>MVCLITVNLTNANLKNFSDDCEEFAALVYVGSINRGMDCIEAYDLAMWARQDCEAEEEGIY</sequence>
<evidence type="ECO:0000313" key="1">
    <source>
        <dbReference type="EMBL" id="AKA35475.1"/>
    </source>
</evidence>
<name>A0A0D5YT69_9FLAO</name>
<accession>A0A0D5YT69</accession>
<dbReference type="EMBL" id="CP011071">
    <property type="protein sequence ID" value="AKA35475.1"/>
    <property type="molecule type" value="Genomic_DNA"/>
</dbReference>
<proteinExistence type="predicted"/>
<dbReference type="KEGG" id="mlt:VC82_1870"/>